<sequence length="258" mass="28142">MTVSNTPRRAGPYRGDGSTVDYPFAFRIFDTADLRVYVADTNGNERELATGEYTVEADIKAQPNAPGGSIRLRTPLPAGHLLSIITRMEYIQPAEFTNSGGFYPRVLNDSLDRQTIYVQQLAEIQSRSIGGAVNGGSNLRLPVGAPKRTLMWDETGKQLTNSSFDIENYAETTRRNAEAAITDIRNTVTGIDTHVRAEITSFRAALSALKGGNEALALNRRLTSLENSVNATLRDITQSQQVQNAALKKIKILALAGL</sequence>
<name>A0A381E9B5_9GAMM</name>
<evidence type="ECO:0000313" key="1">
    <source>
        <dbReference type="EMBL" id="SUX23367.1"/>
    </source>
</evidence>
<protein>
    <submittedName>
        <fullName evidence="1">Uncharacterized protein</fullName>
    </submittedName>
</protein>
<accession>A0A381E9B5</accession>
<evidence type="ECO:0000313" key="2">
    <source>
        <dbReference type="Proteomes" id="UP000254572"/>
    </source>
</evidence>
<keyword evidence="2" id="KW-1185">Reference proteome</keyword>
<proteinExistence type="predicted"/>
<dbReference type="EMBL" id="UFUW01000001">
    <property type="protein sequence ID" value="SUX23367.1"/>
    <property type="molecule type" value="Genomic_DNA"/>
</dbReference>
<dbReference type="AlphaFoldDB" id="A0A381E9B5"/>
<gene>
    <name evidence="1" type="ORF">NCTC13294_01501</name>
</gene>
<dbReference type="RefSeq" id="WP_115611759.1">
    <property type="nucleotide sequence ID" value="NZ_JBHLZC010000004.1"/>
</dbReference>
<organism evidence="1 2">
    <name type="scientific">Cardiobacterium valvarum</name>
    <dbReference type="NCBI Taxonomy" id="194702"/>
    <lineage>
        <taxon>Bacteria</taxon>
        <taxon>Pseudomonadati</taxon>
        <taxon>Pseudomonadota</taxon>
        <taxon>Gammaproteobacteria</taxon>
        <taxon>Cardiobacteriales</taxon>
        <taxon>Cardiobacteriaceae</taxon>
        <taxon>Cardiobacterium</taxon>
    </lineage>
</organism>
<dbReference type="OrthoDB" id="5365411at2"/>
<reference evidence="1 2" key="1">
    <citation type="submission" date="2018-06" db="EMBL/GenBank/DDBJ databases">
        <authorList>
            <consortium name="Pathogen Informatics"/>
            <person name="Doyle S."/>
        </authorList>
    </citation>
    <scope>NUCLEOTIDE SEQUENCE [LARGE SCALE GENOMIC DNA]</scope>
    <source>
        <strain evidence="1 2">NCTC13294</strain>
    </source>
</reference>
<dbReference type="Proteomes" id="UP000254572">
    <property type="component" value="Unassembled WGS sequence"/>
</dbReference>